<dbReference type="SUPFAM" id="SSF111352">
    <property type="entry name" value="Ammonium transporter"/>
    <property type="match status" value="1"/>
</dbReference>
<keyword evidence="3" id="KW-0813">Transport</keyword>
<evidence type="ECO:0000313" key="18">
    <source>
        <dbReference type="Proteomes" id="UP000522365"/>
    </source>
</evidence>
<name>A0A2L1CC06_METMI</name>
<dbReference type="PANTHER" id="PTHR11730:SF6">
    <property type="entry name" value="AMMONIUM TRANSPORTER"/>
    <property type="match status" value="1"/>
</dbReference>
<comment type="subcellular location">
    <subcellularLocation>
        <location evidence="1">Membrane</location>
        <topology evidence="1">Multi-pass membrane protein</topology>
    </subcellularLocation>
</comment>
<dbReference type="GO" id="GO:0008519">
    <property type="term" value="F:ammonium channel activity"/>
    <property type="evidence" value="ECO:0007669"/>
    <property type="project" value="InterPro"/>
</dbReference>
<dbReference type="EMBL" id="JACDUI010000002">
    <property type="protein sequence ID" value="MBA2840468.1"/>
    <property type="molecule type" value="Genomic_DNA"/>
</dbReference>
<keyword evidence="5 9" id="KW-1133">Transmembrane helix</keyword>
<feature type="transmembrane region" description="Helical" evidence="9">
    <location>
        <begin position="111"/>
        <end position="133"/>
    </location>
</feature>
<keyword evidence="6 9" id="KW-0472">Membrane</keyword>
<proteinExistence type="inferred from homology"/>
<evidence type="ECO:0000313" key="11">
    <source>
        <dbReference type="EMBL" id="AVB76426.1"/>
    </source>
</evidence>
<evidence type="ECO:0000256" key="8">
    <source>
        <dbReference type="ARBA" id="ARBA00045370"/>
    </source>
</evidence>
<feature type="transmembrane region" description="Helical" evidence="9">
    <location>
        <begin position="242"/>
        <end position="263"/>
    </location>
</feature>
<accession>A0A2L1CC06</accession>
<dbReference type="Proteomes" id="UP000563838">
    <property type="component" value="Unassembled WGS sequence"/>
</dbReference>
<dbReference type="EMBL" id="JACHED010000004">
    <property type="protein sequence ID" value="MBB6497697.1"/>
    <property type="molecule type" value="Genomic_DNA"/>
</dbReference>
<feature type="transmembrane region" description="Helical" evidence="9">
    <location>
        <begin position="358"/>
        <end position="379"/>
    </location>
</feature>
<dbReference type="GO" id="GO:0097272">
    <property type="term" value="P:ammonium homeostasis"/>
    <property type="evidence" value="ECO:0007669"/>
    <property type="project" value="TreeGrafter"/>
</dbReference>
<evidence type="ECO:0000256" key="2">
    <source>
        <dbReference type="ARBA" id="ARBA00005887"/>
    </source>
</evidence>
<dbReference type="AlphaFoldDB" id="A0A2L1CC06"/>
<evidence type="ECO:0000256" key="6">
    <source>
        <dbReference type="ARBA" id="ARBA00023136"/>
    </source>
</evidence>
<dbReference type="InterPro" id="IPR018047">
    <property type="entry name" value="Ammonium_transpt_CS"/>
</dbReference>
<reference evidence="18 20" key="3">
    <citation type="submission" date="2020-07" db="EMBL/GenBank/DDBJ databases">
        <title>Genomic Encyclopedia of Type Strains, Phase IV (KMG-V): Genome sequencing to study the core and pangenomes of soil and plant-associated prokaryotes.</title>
        <authorList>
            <person name="Whitman W."/>
        </authorList>
    </citation>
    <scope>NUCLEOTIDE SEQUENCE [LARGE SCALE GENOMIC DNA]</scope>
    <source>
        <strain evidence="12 20">A4</strain>
        <strain evidence="15 19">C11</strain>
        <strain evidence="14 21">C13</strain>
        <strain evidence="16 22">D1</strain>
        <strain evidence="13 18">S1</strain>
    </source>
</reference>
<dbReference type="EMBL" id="JACDUO010000003">
    <property type="protein sequence ID" value="MBA2864764.1"/>
    <property type="molecule type" value="Genomic_DNA"/>
</dbReference>
<dbReference type="GeneID" id="36102114"/>
<evidence type="ECO:0000313" key="15">
    <source>
        <dbReference type="EMBL" id="MBB6402060.1"/>
    </source>
</evidence>
<dbReference type="InterPro" id="IPR029020">
    <property type="entry name" value="Ammonium/urea_transptr"/>
</dbReference>
<dbReference type="PANTHER" id="PTHR11730">
    <property type="entry name" value="AMMONIUM TRANSPORTER"/>
    <property type="match status" value="1"/>
</dbReference>
<evidence type="ECO:0000313" key="14">
    <source>
        <dbReference type="EMBL" id="MBA2864764.1"/>
    </source>
</evidence>
<feature type="transmembrane region" description="Helical" evidence="9">
    <location>
        <begin position="213"/>
        <end position="230"/>
    </location>
</feature>
<evidence type="ECO:0000313" key="20">
    <source>
        <dbReference type="Proteomes" id="UP000563838"/>
    </source>
</evidence>
<evidence type="ECO:0000256" key="5">
    <source>
        <dbReference type="ARBA" id="ARBA00022989"/>
    </source>
</evidence>
<dbReference type="EMBL" id="JACDUK010000002">
    <property type="protein sequence ID" value="MBA2853415.1"/>
    <property type="molecule type" value="Genomic_DNA"/>
</dbReference>
<dbReference type="EMBL" id="JACHEC010000002">
    <property type="protein sequence ID" value="MBB6402060.1"/>
    <property type="molecule type" value="Genomic_DNA"/>
</dbReference>
<dbReference type="RefSeq" id="WP_104837952.1">
    <property type="nucleotide sequence ID" value="NZ_CP026606.1"/>
</dbReference>
<evidence type="ECO:0000256" key="7">
    <source>
        <dbReference type="ARBA" id="ARBA00023177"/>
    </source>
</evidence>
<dbReference type="Gene3D" id="1.10.3430.10">
    <property type="entry name" value="Ammonium transporter AmtB like domains"/>
    <property type="match status" value="1"/>
</dbReference>
<keyword evidence="7" id="KW-0924">Ammonia transport</keyword>
<reference evidence="17" key="1">
    <citation type="journal article" date="2018" name="Genome Announc.">
        <title>Complete Genome Sequence of the Methanococcus maripaludis Type Strain JJ (DSM 2067), a Model for Selenoprotein Synthesis in Archaea.</title>
        <authorList>
            <person name="Poehlein A."/>
            <person name="Heym D."/>
            <person name="Quitzke V."/>
            <person name="Fersch J."/>
            <person name="Daniel R."/>
            <person name="Rother M."/>
        </authorList>
    </citation>
    <scope>NUCLEOTIDE SEQUENCE [LARGE SCALE GENOMIC DNA]</scope>
    <source>
        <strain evidence="17">DSM 2067</strain>
    </source>
</reference>
<gene>
    <name evidence="11" type="primary">amtB_1</name>
    <name evidence="12" type="ORF">HNP87_001000</name>
    <name evidence="13" type="ORF">HNP89_001372</name>
    <name evidence="15" type="ORF">HNP92_001365</name>
    <name evidence="14" type="ORF">HNP94_001792</name>
    <name evidence="16" type="ORF">HNP96_001745</name>
    <name evidence="11" type="ORF">MMJJ_10280</name>
</gene>
<feature type="transmembrane region" description="Helical" evidence="9">
    <location>
        <begin position="172"/>
        <end position="193"/>
    </location>
</feature>
<dbReference type="KEGG" id="mmad:MMJJ_10280"/>
<dbReference type="Proteomes" id="UP000536195">
    <property type="component" value="Unassembled WGS sequence"/>
</dbReference>
<evidence type="ECO:0000313" key="21">
    <source>
        <dbReference type="Proteomes" id="UP000567099"/>
    </source>
</evidence>
<evidence type="ECO:0000259" key="10">
    <source>
        <dbReference type="Pfam" id="PF00909"/>
    </source>
</evidence>
<evidence type="ECO:0000256" key="9">
    <source>
        <dbReference type="SAM" id="Phobius"/>
    </source>
</evidence>
<dbReference type="InterPro" id="IPR024041">
    <property type="entry name" value="NH4_transpt_AmtB-like_dom"/>
</dbReference>
<comment type="similarity">
    <text evidence="2">Belongs to the ammonia transporter channel (TC 1.A.11.2) family.</text>
</comment>
<evidence type="ECO:0000313" key="17">
    <source>
        <dbReference type="Proteomes" id="UP000239462"/>
    </source>
</evidence>
<dbReference type="Pfam" id="PF00909">
    <property type="entry name" value="Ammonium_transp"/>
    <property type="match status" value="1"/>
</dbReference>
<sequence>MVTADLFNNPTNIMDALNTLANSSDVMFLIFTGAFIFIMHLGFAMLEGGQVREKNVNNAMMKNMGDWIIGCISWLLVGSVIARTLNPADFFIWWGKIASATPFLSNNGLELANWFLGLVFAATAATIVAGGIAERIKFKSYILISIVITALLYPFFSYLGPWGAGVIPFHDYAGSLMVHGVGGFLALGLIAAIGPRVGRFVNKKAITIPGHNIPMSILGAYILAFGWYGFNVGSSLALSDISGLVCATTTLAMAGGGLGGCLFSKNDVLYTANGLLAGTVAICAGTDIVSPLGALIIGFIAGSQVPLIFKIVEKLGLDDVCGVIPVHATSGALGAILAGIFGMTAFGGVGGVSLTEQIIATLICAVYGTGAGFILGKLVGAVTGGLRVKESEEKAGLDISIHKLPAYPKEN</sequence>
<comment type="function">
    <text evidence="8">Involved in the uptake of ammonium/ammonia (NH(4)(+)/NH(3)). Transport is electrogenic.</text>
</comment>
<organism evidence="11 17">
    <name type="scientific">Methanococcus maripaludis</name>
    <name type="common">Methanococcus deltae</name>
    <dbReference type="NCBI Taxonomy" id="39152"/>
    <lineage>
        <taxon>Archaea</taxon>
        <taxon>Methanobacteriati</taxon>
        <taxon>Methanobacteriota</taxon>
        <taxon>Methanomada group</taxon>
        <taxon>Methanococci</taxon>
        <taxon>Methanococcales</taxon>
        <taxon>Methanococcaceae</taxon>
        <taxon>Methanococcus</taxon>
    </lineage>
</organism>
<feature type="transmembrane region" description="Helical" evidence="9">
    <location>
        <begin position="140"/>
        <end position="160"/>
    </location>
</feature>
<feature type="transmembrane region" description="Helical" evidence="9">
    <location>
        <begin position="26"/>
        <end position="46"/>
    </location>
</feature>
<dbReference type="PROSITE" id="PS01219">
    <property type="entry name" value="AMMONIUM_TRANSP"/>
    <property type="match status" value="1"/>
</dbReference>
<dbReference type="GO" id="GO:0016020">
    <property type="term" value="C:membrane"/>
    <property type="evidence" value="ECO:0007669"/>
    <property type="project" value="UniProtKB-SubCell"/>
</dbReference>
<reference evidence="11" key="2">
    <citation type="submission" date="2018-02" db="EMBL/GenBank/DDBJ databases">
        <title>Complete genome sequence of the Methanococcus maripaludis type strain JJ (DSM 2067), a model for selenoprotein synthesis in Archaea.</title>
        <authorList>
            <person name="Poehlein A."/>
            <person name="Heym D."/>
            <person name="Quitzke V."/>
            <person name="Fersch J."/>
            <person name="Daniel R."/>
            <person name="Rother M."/>
        </authorList>
    </citation>
    <scope>NUCLEOTIDE SEQUENCE [LARGE SCALE GENOMIC DNA]</scope>
    <source>
        <strain evidence="11">DSM 2067</strain>
    </source>
</reference>
<evidence type="ECO:0000256" key="3">
    <source>
        <dbReference type="ARBA" id="ARBA00022448"/>
    </source>
</evidence>
<evidence type="ECO:0000313" key="22">
    <source>
        <dbReference type="Proteomes" id="UP000590564"/>
    </source>
</evidence>
<protein>
    <submittedName>
        <fullName evidence="11">Ammonia channel</fullName>
    </submittedName>
    <submittedName>
        <fullName evidence="12">Amt family ammonium transporter</fullName>
    </submittedName>
</protein>
<evidence type="ECO:0000313" key="13">
    <source>
        <dbReference type="EMBL" id="MBA2853415.1"/>
    </source>
</evidence>
<feature type="transmembrane region" description="Helical" evidence="9">
    <location>
        <begin position="322"/>
        <end position="346"/>
    </location>
</feature>
<evidence type="ECO:0000313" key="12">
    <source>
        <dbReference type="EMBL" id="MBA2840468.1"/>
    </source>
</evidence>
<dbReference type="Proteomes" id="UP000522365">
    <property type="component" value="Unassembled WGS sequence"/>
</dbReference>
<evidence type="ECO:0000313" key="16">
    <source>
        <dbReference type="EMBL" id="MBB6497697.1"/>
    </source>
</evidence>
<feature type="domain" description="Ammonium transporter AmtB-like" evidence="10">
    <location>
        <begin position="28"/>
        <end position="407"/>
    </location>
</feature>
<evidence type="ECO:0000313" key="19">
    <source>
        <dbReference type="Proteomes" id="UP000536195"/>
    </source>
</evidence>
<feature type="transmembrane region" description="Helical" evidence="9">
    <location>
        <begin position="67"/>
        <end position="85"/>
    </location>
</feature>
<dbReference type="Proteomes" id="UP000567099">
    <property type="component" value="Unassembled WGS sequence"/>
</dbReference>
<keyword evidence="4 9" id="KW-0812">Transmembrane</keyword>
<evidence type="ECO:0000256" key="4">
    <source>
        <dbReference type="ARBA" id="ARBA00022692"/>
    </source>
</evidence>
<dbReference type="EMBL" id="CP026606">
    <property type="protein sequence ID" value="AVB76426.1"/>
    <property type="molecule type" value="Genomic_DNA"/>
</dbReference>
<feature type="transmembrane region" description="Helical" evidence="9">
    <location>
        <begin position="275"/>
        <end position="302"/>
    </location>
</feature>
<dbReference type="Proteomes" id="UP000590564">
    <property type="component" value="Unassembled WGS sequence"/>
</dbReference>
<evidence type="ECO:0000256" key="1">
    <source>
        <dbReference type="ARBA" id="ARBA00004141"/>
    </source>
</evidence>
<dbReference type="Proteomes" id="UP000239462">
    <property type="component" value="Chromosome"/>
</dbReference>